<dbReference type="EMBL" id="JAPFFF010000019">
    <property type="protein sequence ID" value="KAK8858334.1"/>
    <property type="molecule type" value="Genomic_DNA"/>
</dbReference>
<dbReference type="InterPro" id="IPR000626">
    <property type="entry name" value="Ubiquitin-like_dom"/>
</dbReference>
<dbReference type="SUPFAM" id="SSF54236">
    <property type="entry name" value="Ubiquitin-like"/>
    <property type="match status" value="1"/>
</dbReference>
<gene>
    <name evidence="3" type="ORF">M9Y10_013437</name>
    <name evidence="2" type="ORF">M9Y10_018090</name>
</gene>
<dbReference type="Proteomes" id="UP001470230">
    <property type="component" value="Unassembled WGS sequence"/>
</dbReference>
<dbReference type="Gene3D" id="3.10.20.90">
    <property type="entry name" value="Phosphatidylinositol 3-kinase Catalytic Subunit, Chain A, domain 1"/>
    <property type="match status" value="1"/>
</dbReference>
<evidence type="ECO:0000259" key="1">
    <source>
        <dbReference type="PROSITE" id="PS50053"/>
    </source>
</evidence>
<reference evidence="3 4" key="1">
    <citation type="submission" date="2024-04" db="EMBL/GenBank/DDBJ databases">
        <title>Tritrichomonas musculus Genome.</title>
        <authorList>
            <person name="Alves-Ferreira E."/>
            <person name="Grigg M."/>
            <person name="Lorenzi H."/>
            <person name="Galac M."/>
        </authorList>
    </citation>
    <scope>NUCLEOTIDE SEQUENCE [LARGE SCALE GENOMIC DNA]</scope>
    <source>
        <strain evidence="3 4">EAF2021</strain>
    </source>
</reference>
<proteinExistence type="predicted"/>
<organism evidence="3 4">
    <name type="scientific">Tritrichomonas musculus</name>
    <dbReference type="NCBI Taxonomy" id="1915356"/>
    <lineage>
        <taxon>Eukaryota</taxon>
        <taxon>Metamonada</taxon>
        <taxon>Parabasalia</taxon>
        <taxon>Tritrichomonadida</taxon>
        <taxon>Tritrichomonadidae</taxon>
        <taxon>Tritrichomonas</taxon>
    </lineage>
</organism>
<accession>A0ABR2I720</accession>
<sequence>MFVVFAQVSGPSIALEWNSDETVKVILQRVINYFRLVNYNNVYLIYNDHKLDDNETLNKIGYIKGTTIYVHIENQKQSTDEQIQQT</sequence>
<dbReference type="InterPro" id="IPR029071">
    <property type="entry name" value="Ubiquitin-like_domsf"/>
</dbReference>
<protein>
    <recommendedName>
        <fullName evidence="1">Ubiquitin-like domain-containing protein</fullName>
    </recommendedName>
</protein>
<evidence type="ECO:0000313" key="2">
    <source>
        <dbReference type="EMBL" id="KAK8835101.1"/>
    </source>
</evidence>
<name>A0ABR2I720_9EUKA</name>
<keyword evidence="4" id="KW-1185">Reference proteome</keyword>
<dbReference type="PROSITE" id="PS50053">
    <property type="entry name" value="UBIQUITIN_2"/>
    <property type="match status" value="1"/>
</dbReference>
<evidence type="ECO:0000313" key="3">
    <source>
        <dbReference type="EMBL" id="KAK8858334.1"/>
    </source>
</evidence>
<evidence type="ECO:0000313" key="4">
    <source>
        <dbReference type="Proteomes" id="UP001470230"/>
    </source>
</evidence>
<feature type="domain" description="Ubiquitin-like" evidence="1">
    <location>
        <begin position="1"/>
        <end position="77"/>
    </location>
</feature>
<comment type="caution">
    <text evidence="3">The sequence shown here is derived from an EMBL/GenBank/DDBJ whole genome shotgun (WGS) entry which is preliminary data.</text>
</comment>
<dbReference type="EMBL" id="JAPFFF010000236">
    <property type="protein sequence ID" value="KAK8835101.1"/>
    <property type="molecule type" value="Genomic_DNA"/>
</dbReference>